<evidence type="ECO:0000313" key="2">
    <source>
        <dbReference type="Proteomes" id="UP001303701"/>
    </source>
</evidence>
<sequence length="87" mass="10218">MRMILSDVQMRQLEKIIGMSNMCPDVLTFRAVPNYLSKRKLPIERHYGLKYLAYGSNPKVFLPVVSPNNICRLSFFIHSRFDQIIRT</sequence>
<gene>
    <name evidence="1" type="ORF">RI196_05915</name>
</gene>
<name>A0ABY9WDI9_9BACI</name>
<proteinExistence type="predicted"/>
<accession>A0ABY9WDI9</accession>
<dbReference type="GeneID" id="301125491"/>
<organism evidence="1 2">
    <name type="scientific">Aeribacillus composti</name>
    <dbReference type="NCBI Taxonomy" id="1868734"/>
    <lineage>
        <taxon>Bacteria</taxon>
        <taxon>Bacillati</taxon>
        <taxon>Bacillota</taxon>
        <taxon>Bacilli</taxon>
        <taxon>Bacillales</taxon>
        <taxon>Bacillaceae</taxon>
        <taxon>Aeribacillus</taxon>
    </lineage>
</organism>
<keyword evidence="2" id="KW-1185">Reference proteome</keyword>
<dbReference type="Proteomes" id="UP001303701">
    <property type="component" value="Chromosome"/>
</dbReference>
<dbReference type="EMBL" id="CP134501">
    <property type="protein sequence ID" value="WNF34197.1"/>
    <property type="molecule type" value="Genomic_DNA"/>
</dbReference>
<reference evidence="1 2" key="1">
    <citation type="submission" date="2023-09" db="EMBL/GenBank/DDBJ databases">
        <title>Different Types of Thermotolerant Ring-Cleaving Dioxygenases derived from Aeribacillus composti HB-1 applied for multiple aromatic hydrocarbons removal.</title>
        <authorList>
            <person name="Cao L."/>
            <person name="Li M."/>
            <person name="Ma T."/>
        </authorList>
    </citation>
    <scope>NUCLEOTIDE SEQUENCE [LARGE SCALE GENOMIC DNA]</scope>
    <source>
        <strain evidence="1 2">HB-1</strain>
    </source>
</reference>
<dbReference type="RefSeq" id="WP_311067066.1">
    <property type="nucleotide sequence ID" value="NZ_CP134501.1"/>
</dbReference>
<protein>
    <submittedName>
        <fullName evidence="1">Uncharacterized protein</fullName>
    </submittedName>
</protein>
<evidence type="ECO:0000313" key="1">
    <source>
        <dbReference type="EMBL" id="WNF34197.1"/>
    </source>
</evidence>